<dbReference type="Pfam" id="PF01739">
    <property type="entry name" value="CheR"/>
    <property type="match status" value="1"/>
</dbReference>
<dbReference type="RefSeq" id="WP_406699525.1">
    <property type="nucleotide sequence ID" value="NZ_CP155447.1"/>
</dbReference>
<name>A0AAU7CNK3_9BACT</name>
<dbReference type="Gene3D" id="1.25.40.10">
    <property type="entry name" value="Tetratricopeptide repeat domain"/>
    <property type="match status" value="1"/>
</dbReference>
<dbReference type="InterPro" id="IPR050903">
    <property type="entry name" value="Bact_Chemotaxis_MeTrfase"/>
</dbReference>
<dbReference type="PROSITE" id="PS50005">
    <property type="entry name" value="TPR"/>
    <property type="match status" value="1"/>
</dbReference>
<evidence type="ECO:0000256" key="1">
    <source>
        <dbReference type="ARBA" id="ARBA00022603"/>
    </source>
</evidence>
<evidence type="ECO:0000256" key="5">
    <source>
        <dbReference type="SAM" id="MobiDB-lite"/>
    </source>
</evidence>
<dbReference type="InterPro" id="IPR000780">
    <property type="entry name" value="CheR_MeTrfase"/>
</dbReference>
<keyword evidence="2" id="KW-0808">Transferase</keyword>
<dbReference type="AlphaFoldDB" id="A0AAU7CNK3"/>
<organism evidence="7">
    <name type="scientific">Singulisphaera sp. Ch08</name>
    <dbReference type="NCBI Taxonomy" id="3120278"/>
    <lineage>
        <taxon>Bacteria</taxon>
        <taxon>Pseudomonadati</taxon>
        <taxon>Planctomycetota</taxon>
        <taxon>Planctomycetia</taxon>
        <taxon>Isosphaerales</taxon>
        <taxon>Isosphaeraceae</taxon>
        <taxon>Singulisphaera</taxon>
    </lineage>
</organism>
<dbReference type="SUPFAM" id="SSF48452">
    <property type="entry name" value="TPR-like"/>
    <property type="match status" value="1"/>
</dbReference>
<accession>A0AAU7CNK3</accession>
<feature type="domain" description="CheR-type methyltransferase" evidence="6">
    <location>
        <begin position="1"/>
        <end position="266"/>
    </location>
</feature>
<dbReference type="EMBL" id="CP155447">
    <property type="protein sequence ID" value="XBH06675.1"/>
    <property type="molecule type" value="Genomic_DNA"/>
</dbReference>
<dbReference type="SUPFAM" id="SSF47757">
    <property type="entry name" value="Chemotaxis receptor methyltransferase CheR, N-terminal domain"/>
    <property type="match status" value="1"/>
</dbReference>
<dbReference type="InterPro" id="IPR029063">
    <property type="entry name" value="SAM-dependent_MTases_sf"/>
</dbReference>
<gene>
    <name evidence="7" type="ORF">V5E97_11735</name>
</gene>
<dbReference type="InterPro" id="IPR019734">
    <property type="entry name" value="TPR_rpt"/>
</dbReference>
<sequence>MSGTRSIDELLTERIGLDPESVGSSLVSRGLEARMSALGLSDAKEYERHLIRSGEEFQALIEEVVVPESWFFRDDRPFTYLQDHVRSTWLAEPDRPPLRVLSLPCAAGEEPYSIAMALRDAGLPSTRFRVDAVDVSARSLARARLAIYGRNAFRGADLAFRSRHFKEQNGRFELDASVRNAVRLIQGNLLDPGLLANEPAYDIVFCRNLLIYFTDEARTQAWTNLLRLLAGSGLLFLGHADRLDLAGARLCPVGDKGTFAYRRAPASLPSPVRWKSIEPPSRTEPARPITRLNTSEANRSRLQASEIRPTSQAAPTPAIVKSSAPSPLLDQAAERADQGRYDEAAALCEQAMRESGPTARAYFLLGMVRQAAGDRSAAESSFQKAVYLDAQHDEALLALALLAQRRGDETSAIGYRRRAERALARKGVQ</sequence>
<evidence type="ECO:0000313" key="7">
    <source>
        <dbReference type="EMBL" id="XBH06675.1"/>
    </source>
</evidence>
<feature type="compositionally biased region" description="Polar residues" evidence="5">
    <location>
        <begin position="291"/>
        <end position="314"/>
    </location>
</feature>
<dbReference type="PANTHER" id="PTHR24422:SF19">
    <property type="entry name" value="CHEMOTAXIS PROTEIN METHYLTRANSFERASE"/>
    <property type="match status" value="1"/>
</dbReference>
<dbReference type="InterPro" id="IPR022642">
    <property type="entry name" value="CheR_C"/>
</dbReference>
<protein>
    <submittedName>
        <fullName evidence="7">CheR family methyltransferase</fullName>
    </submittedName>
</protein>
<evidence type="ECO:0000256" key="3">
    <source>
        <dbReference type="ARBA" id="ARBA00022691"/>
    </source>
</evidence>
<dbReference type="SMART" id="SM00028">
    <property type="entry name" value="TPR"/>
    <property type="match status" value="2"/>
</dbReference>
<dbReference type="GO" id="GO:0008757">
    <property type="term" value="F:S-adenosylmethionine-dependent methyltransferase activity"/>
    <property type="evidence" value="ECO:0007669"/>
    <property type="project" value="InterPro"/>
</dbReference>
<dbReference type="InterPro" id="IPR011990">
    <property type="entry name" value="TPR-like_helical_dom_sf"/>
</dbReference>
<keyword evidence="4" id="KW-0802">TPR repeat</keyword>
<keyword evidence="3" id="KW-0949">S-adenosyl-L-methionine</keyword>
<dbReference type="PANTHER" id="PTHR24422">
    <property type="entry name" value="CHEMOTAXIS PROTEIN METHYLTRANSFERASE"/>
    <property type="match status" value="1"/>
</dbReference>
<evidence type="ECO:0000256" key="2">
    <source>
        <dbReference type="ARBA" id="ARBA00022679"/>
    </source>
</evidence>
<feature type="region of interest" description="Disordered" evidence="5">
    <location>
        <begin position="272"/>
        <end position="326"/>
    </location>
</feature>
<dbReference type="Pfam" id="PF13181">
    <property type="entry name" value="TPR_8"/>
    <property type="match status" value="1"/>
</dbReference>
<keyword evidence="1 7" id="KW-0489">Methyltransferase</keyword>
<dbReference type="SUPFAM" id="SSF53335">
    <property type="entry name" value="S-adenosyl-L-methionine-dependent methyltransferases"/>
    <property type="match status" value="1"/>
</dbReference>
<dbReference type="GO" id="GO:0032259">
    <property type="term" value="P:methylation"/>
    <property type="evidence" value="ECO:0007669"/>
    <property type="project" value="UniProtKB-KW"/>
</dbReference>
<dbReference type="PRINTS" id="PR00996">
    <property type="entry name" value="CHERMTFRASE"/>
</dbReference>
<dbReference type="SMART" id="SM00138">
    <property type="entry name" value="MeTrc"/>
    <property type="match status" value="1"/>
</dbReference>
<reference evidence="7" key="1">
    <citation type="submission" date="2024-05" db="EMBL/GenBank/DDBJ databases">
        <title>Planctomycetes of the genus Singulisphaera possess chitinolytic capabilities.</title>
        <authorList>
            <person name="Ivanova A."/>
        </authorList>
    </citation>
    <scope>NUCLEOTIDE SEQUENCE</scope>
    <source>
        <strain evidence="7">Ch08T</strain>
    </source>
</reference>
<dbReference type="PROSITE" id="PS50123">
    <property type="entry name" value="CHER"/>
    <property type="match status" value="1"/>
</dbReference>
<proteinExistence type="predicted"/>
<feature type="repeat" description="TPR" evidence="4">
    <location>
        <begin position="359"/>
        <end position="392"/>
    </location>
</feature>
<evidence type="ECO:0000259" key="6">
    <source>
        <dbReference type="PROSITE" id="PS50123"/>
    </source>
</evidence>
<evidence type="ECO:0000256" key="4">
    <source>
        <dbReference type="PROSITE-ProRule" id="PRU00339"/>
    </source>
</evidence>
<dbReference type="Gene3D" id="3.40.50.150">
    <property type="entry name" value="Vaccinia Virus protein VP39"/>
    <property type="match status" value="1"/>
</dbReference>